<name>A0A383S9K5_9ACTN</name>
<evidence type="ECO:0000313" key="1">
    <source>
        <dbReference type="EMBL" id="SYZ34690.1"/>
    </source>
</evidence>
<gene>
    <name evidence="1" type="ORF">PROPAUS_2745</name>
</gene>
<organism evidence="1 2">
    <name type="scientific">Propionibacterium australiense</name>
    <dbReference type="NCBI Taxonomy" id="119981"/>
    <lineage>
        <taxon>Bacteria</taxon>
        <taxon>Bacillati</taxon>
        <taxon>Actinomycetota</taxon>
        <taxon>Actinomycetes</taxon>
        <taxon>Propionibacteriales</taxon>
        <taxon>Propionibacteriaceae</taxon>
        <taxon>Propionibacterium</taxon>
    </lineage>
</organism>
<keyword evidence="2" id="KW-1185">Reference proteome</keyword>
<dbReference type="Proteomes" id="UP000263928">
    <property type="component" value="Unassembled WGS sequence"/>
</dbReference>
<reference evidence="2" key="1">
    <citation type="submission" date="2018-08" db="EMBL/GenBank/DDBJ databases">
        <authorList>
            <person name="Hornung B."/>
        </authorList>
    </citation>
    <scope>NUCLEOTIDE SEQUENCE [LARGE SCALE GENOMIC DNA]</scope>
</reference>
<accession>A0A383S9K5</accession>
<evidence type="ECO:0000313" key="2">
    <source>
        <dbReference type="Proteomes" id="UP000263928"/>
    </source>
</evidence>
<dbReference type="AlphaFoldDB" id="A0A383S9K5"/>
<feature type="non-terminal residue" evidence="1">
    <location>
        <position position="42"/>
    </location>
</feature>
<dbReference type="EMBL" id="UNQJ01000049">
    <property type="protein sequence ID" value="SYZ34690.1"/>
    <property type="molecule type" value="Genomic_DNA"/>
</dbReference>
<proteinExistence type="predicted"/>
<sequence>MGECAFHGGWHVLPRGGVVGENLFACLDLVNPLGCAVGHEDW</sequence>
<protein>
    <submittedName>
        <fullName evidence="1">Uncharacterized protein</fullName>
    </submittedName>
</protein>